<dbReference type="Ensembl" id="ENSSANT00000086974.1">
    <property type="protein sequence ID" value="ENSSANP00000081842.1"/>
    <property type="gene ID" value="ENSSANG00000040654.1"/>
</dbReference>
<reference evidence="3" key="2">
    <citation type="submission" date="2025-09" db="UniProtKB">
        <authorList>
            <consortium name="Ensembl"/>
        </authorList>
    </citation>
    <scope>IDENTIFICATION</scope>
</reference>
<evidence type="ECO:0000313" key="4">
    <source>
        <dbReference type="Proteomes" id="UP000472260"/>
    </source>
</evidence>
<evidence type="ECO:0000313" key="3">
    <source>
        <dbReference type="Ensembl" id="ENSSANP00000081842.1"/>
    </source>
</evidence>
<dbReference type="Pfam" id="PF02793">
    <property type="entry name" value="HRM"/>
    <property type="match status" value="1"/>
</dbReference>
<evidence type="ECO:0000256" key="1">
    <source>
        <dbReference type="SAM" id="SignalP"/>
    </source>
</evidence>
<feature type="signal peptide" evidence="1">
    <location>
        <begin position="1"/>
        <end position="22"/>
    </location>
</feature>
<feature type="domain" description="G-protein coupled receptors family 2 profile 1" evidence="2">
    <location>
        <begin position="14"/>
        <end position="42"/>
    </location>
</feature>
<organism evidence="3 4">
    <name type="scientific">Sinocyclocheilus anshuiensis</name>
    <dbReference type="NCBI Taxonomy" id="1608454"/>
    <lineage>
        <taxon>Eukaryota</taxon>
        <taxon>Metazoa</taxon>
        <taxon>Chordata</taxon>
        <taxon>Craniata</taxon>
        <taxon>Vertebrata</taxon>
        <taxon>Euteleostomi</taxon>
        <taxon>Actinopterygii</taxon>
        <taxon>Neopterygii</taxon>
        <taxon>Teleostei</taxon>
        <taxon>Ostariophysi</taxon>
        <taxon>Cypriniformes</taxon>
        <taxon>Cyprinidae</taxon>
        <taxon>Cyprininae</taxon>
        <taxon>Sinocyclocheilus</taxon>
    </lineage>
</organism>
<proteinExistence type="predicted"/>
<keyword evidence="1" id="KW-0732">Signal</keyword>
<dbReference type="AlphaFoldDB" id="A0A671REK6"/>
<name>A0A671REK6_9TELE</name>
<evidence type="ECO:0000259" key="2">
    <source>
        <dbReference type="PROSITE" id="PS50227"/>
    </source>
</evidence>
<dbReference type="SUPFAM" id="SSF111418">
    <property type="entry name" value="Hormone receptor domain"/>
    <property type="match status" value="1"/>
</dbReference>
<accession>A0A671REK6</accession>
<dbReference type="InterPro" id="IPR001879">
    <property type="entry name" value="GPCR_2_extracellular_dom"/>
</dbReference>
<dbReference type="InterPro" id="IPR036445">
    <property type="entry name" value="GPCR_2_extracell_dom_sf"/>
</dbReference>
<protein>
    <recommendedName>
        <fullName evidence="2">G-protein coupled receptors family 2 profile 1 domain-containing protein</fullName>
    </recommendedName>
</protein>
<dbReference type="InterPro" id="IPR017983">
    <property type="entry name" value="GPCR_2_secretin-like_CS"/>
</dbReference>
<dbReference type="GO" id="GO:0016020">
    <property type="term" value="C:membrane"/>
    <property type="evidence" value="ECO:0007669"/>
    <property type="project" value="InterPro"/>
</dbReference>
<sequence length="62" mass="7203">RIYRYLLLVLNSCLFCSRFWDGLLCWDETPAGTFASQNCPDYPSFDPLGKILFYLEAQKCIS</sequence>
<feature type="chain" id="PRO_5025338158" description="G-protein coupled receptors family 2 profile 1 domain-containing protein" evidence="1">
    <location>
        <begin position="23"/>
        <end position="62"/>
    </location>
</feature>
<reference evidence="3" key="1">
    <citation type="submission" date="2025-08" db="UniProtKB">
        <authorList>
            <consortium name="Ensembl"/>
        </authorList>
    </citation>
    <scope>IDENTIFICATION</scope>
</reference>
<dbReference type="PROSITE" id="PS50227">
    <property type="entry name" value="G_PROTEIN_RECEP_F2_3"/>
    <property type="match status" value="1"/>
</dbReference>
<dbReference type="PROSITE" id="PS00649">
    <property type="entry name" value="G_PROTEIN_RECEP_F2_1"/>
    <property type="match status" value="1"/>
</dbReference>
<dbReference type="Proteomes" id="UP000472260">
    <property type="component" value="Unassembled WGS sequence"/>
</dbReference>
<keyword evidence="4" id="KW-1185">Reference proteome</keyword>
<dbReference type="Gene3D" id="4.10.1240.10">
    <property type="entry name" value="GPCR, family 2, extracellular hormone receptor domain"/>
    <property type="match status" value="1"/>
</dbReference>
<dbReference type="GO" id="GO:0004930">
    <property type="term" value="F:G protein-coupled receptor activity"/>
    <property type="evidence" value="ECO:0007669"/>
    <property type="project" value="InterPro"/>
</dbReference>